<keyword evidence="2" id="KW-1185">Reference proteome</keyword>
<reference evidence="1" key="1">
    <citation type="submission" date="2020-05" db="EMBL/GenBank/DDBJ databases">
        <title>Mycena genomes resolve the evolution of fungal bioluminescence.</title>
        <authorList>
            <person name="Tsai I.J."/>
        </authorList>
    </citation>
    <scope>NUCLEOTIDE SEQUENCE</scope>
    <source>
        <strain evidence="1">171206Taipei</strain>
    </source>
</reference>
<dbReference type="AlphaFoldDB" id="A0A8H6T6T4"/>
<dbReference type="EMBL" id="JACAZF010000002">
    <property type="protein sequence ID" value="KAF7311991.1"/>
    <property type="molecule type" value="Genomic_DNA"/>
</dbReference>
<dbReference type="InterPro" id="IPR036047">
    <property type="entry name" value="F-box-like_dom_sf"/>
</dbReference>
<evidence type="ECO:0000313" key="2">
    <source>
        <dbReference type="Proteomes" id="UP000636479"/>
    </source>
</evidence>
<accession>A0A8H6T6T4</accession>
<comment type="caution">
    <text evidence="1">The sequence shown here is derived from an EMBL/GenBank/DDBJ whole genome shotgun (WGS) entry which is preliminary data.</text>
</comment>
<organism evidence="1 2">
    <name type="scientific">Mycena indigotica</name>
    <dbReference type="NCBI Taxonomy" id="2126181"/>
    <lineage>
        <taxon>Eukaryota</taxon>
        <taxon>Fungi</taxon>
        <taxon>Dikarya</taxon>
        <taxon>Basidiomycota</taxon>
        <taxon>Agaricomycotina</taxon>
        <taxon>Agaricomycetes</taxon>
        <taxon>Agaricomycetidae</taxon>
        <taxon>Agaricales</taxon>
        <taxon>Marasmiineae</taxon>
        <taxon>Mycenaceae</taxon>
        <taxon>Mycena</taxon>
    </lineage>
</organism>
<dbReference type="Proteomes" id="UP000636479">
    <property type="component" value="Unassembled WGS sequence"/>
</dbReference>
<dbReference type="SUPFAM" id="SSF81383">
    <property type="entry name" value="F-box domain"/>
    <property type="match status" value="1"/>
</dbReference>
<name>A0A8H6T6T4_9AGAR</name>
<proteinExistence type="predicted"/>
<evidence type="ECO:0000313" key="1">
    <source>
        <dbReference type="EMBL" id="KAF7311991.1"/>
    </source>
</evidence>
<dbReference type="RefSeq" id="XP_037224099.1">
    <property type="nucleotide sequence ID" value="XM_037359004.1"/>
</dbReference>
<dbReference type="OrthoDB" id="2788229at2759"/>
<gene>
    <name evidence="1" type="ORF">MIND_00210900</name>
</gene>
<dbReference type="SUPFAM" id="SSF52047">
    <property type="entry name" value="RNI-like"/>
    <property type="match status" value="1"/>
</dbReference>
<sequence>MPPRLPHELCDLIVDFLHADTAALGRCALVCRGWIATSRYHLFAHIDMSPSTGRRSISRAVTLLNDLLASSHSTLPLSIRNLEFYNNPDSDSDHFSLSPLCVVLPKIVQLRHLKELSLSELPFQVLSALPRLETLRLYGITAGRGLLRLGKCAPSLRFLAFDSVYAVPHVNFTMETCIRPTIALSTIHIRRSSIVFLPWLLLVSPTRLRVLDIDEFAPAEIPALIGYLSRPPGPPEHLRLALQVECRITEDDVCLWERLADALGDDTRLDVIVIAGEDAPLDDKSQHHFLWSSFPLLARLNLLTLVSRQPPSTQVDAQV</sequence>
<dbReference type="GeneID" id="59341520"/>
<protein>
    <submittedName>
        <fullName evidence="1">ANK-REP-REGION domain-containing protein</fullName>
    </submittedName>
</protein>